<reference evidence="1" key="1">
    <citation type="submission" date="2017-10" db="EMBL/GenBank/DDBJ databases">
        <title>Transcriptome Assembly of Sugarcane Aphid Adults.</title>
        <authorList>
            <person name="Scully E.D."/>
            <person name="Palmer N.A."/>
            <person name="Geib S.M."/>
            <person name="Sarath G."/>
            <person name="Sattler S.E."/>
        </authorList>
    </citation>
    <scope>NUCLEOTIDE SEQUENCE</scope>
    <source>
        <tissue evidence="1">Whole body</tissue>
    </source>
</reference>
<name>A0A2H8TF74_9HEMI</name>
<dbReference type="GO" id="GO:0006281">
    <property type="term" value="P:DNA repair"/>
    <property type="evidence" value="ECO:0007669"/>
    <property type="project" value="TreeGrafter"/>
</dbReference>
<dbReference type="GO" id="GO:0030896">
    <property type="term" value="C:checkpoint clamp complex"/>
    <property type="evidence" value="ECO:0007669"/>
    <property type="project" value="InterPro"/>
</dbReference>
<dbReference type="OrthoDB" id="60092at2759"/>
<gene>
    <name evidence="1" type="primary">Rad9b_0</name>
</gene>
<dbReference type="InterPro" id="IPR007268">
    <property type="entry name" value="Rad9/Ddc1"/>
</dbReference>
<protein>
    <submittedName>
        <fullName evidence="1">Cell cycle checkpoint control protein RAD9B</fullName>
    </submittedName>
</protein>
<sequence>MYFNIDIRQMLRTELNLQSSEFDVYDVGKGCCITFSLKEIRPLLAFAEHMTLPVIIRFSSPGMPMVFGLKNGLTFESQYILSTMNDSALSGDANSIRLNINAIDNTQSSNGKSENLLSNINHTQIASSSLRTPMRVQVEYPDSISRKRKHQSSNQQQSKIANLVSSNSLIEQFREECIEEDVLLSQVADFHVDNEPIKKYVNENSNLTQEFSDTALVFARCHSLPVRNSPIKGKGKVLVYDSDGLIDDSD</sequence>
<dbReference type="PANTHER" id="PTHR15237">
    <property type="entry name" value="DNA REPAIR PROTEIN RAD9"/>
    <property type="match status" value="1"/>
</dbReference>
<dbReference type="AlphaFoldDB" id="A0A2H8TF74"/>
<organism evidence="1">
    <name type="scientific">Melanaphis sacchari</name>
    <dbReference type="NCBI Taxonomy" id="742174"/>
    <lineage>
        <taxon>Eukaryota</taxon>
        <taxon>Metazoa</taxon>
        <taxon>Ecdysozoa</taxon>
        <taxon>Arthropoda</taxon>
        <taxon>Hexapoda</taxon>
        <taxon>Insecta</taxon>
        <taxon>Pterygota</taxon>
        <taxon>Neoptera</taxon>
        <taxon>Paraneoptera</taxon>
        <taxon>Hemiptera</taxon>
        <taxon>Sternorrhyncha</taxon>
        <taxon>Aphidomorpha</taxon>
        <taxon>Aphidoidea</taxon>
        <taxon>Aphididae</taxon>
        <taxon>Aphidini</taxon>
        <taxon>Melanaphis</taxon>
    </lineage>
</organism>
<accession>A0A2H8TF74</accession>
<dbReference type="Pfam" id="PF04139">
    <property type="entry name" value="Rad9"/>
    <property type="match status" value="1"/>
</dbReference>
<evidence type="ECO:0000313" key="1">
    <source>
        <dbReference type="EMBL" id="MBW12729.1"/>
    </source>
</evidence>
<dbReference type="GO" id="GO:0071479">
    <property type="term" value="P:cellular response to ionizing radiation"/>
    <property type="evidence" value="ECO:0007669"/>
    <property type="project" value="TreeGrafter"/>
</dbReference>
<dbReference type="Gene3D" id="3.70.10.10">
    <property type="match status" value="1"/>
</dbReference>
<proteinExistence type="predicted"/>
<dbReference type="GO" id="GO:0000076">
    <property type="term" value="P:DNA replication checkpoint signaling"/>
    <property type="evidence" value="ECO:0007669"/>
    <property type="project" value="TreeGrafter"/>
</dbReference>
<dbReference type="GO" id="GO:0031573">
    <property type="term" value="P:mitotic intra-S DNA damage checkpoint signaling"/>
    <property type="evidence" value="ECO:0007669"/>
    <property type="project" value="TreeGrafter"/>
</dbReference>
<dbReference type="PANTHER" id="PTHR15237:SF0">
    <property type="entry name" value="CELL CYCLE CHECKPOINT CONTROL PROTEIN"/>
    <property type="match status" value="1"/>
</dbReference>
<dbReference type="EMBL" id="GFXV01000924">
    <property type="protein sequence ID" value="MBW12729.1"/>
    <property type="molecule type" value="Transcribed_RNA"/>
</dbReference>